<evidence type="ECO:0000313" key="3">
    <source>
        <dbReference type="Proteomes" id="UP001244242"/>
    </source>
</evidence>
<dbReference type="RefSeq" id="WP_282723795.1">
    <property type="nucleotide sequence ID" value="NZ_JASCQO010000055.1"/>
</dbReference>
<accession>A0ABT6VQX7</accession>
<dbReference type="Proteomes" id="UP001244242">
    <property type="component" value="Unassembled WGS sequence"/>
</dbReference>
<comment type="caution">
    <text evidence="2">The sequence shown here is derived from an EMBL/GenBank/DDBJ whole genome shotgun (WGS) entry which is preliminary data.</text>
</comment>
<keyword evidence="1" id="KW-0812">Transmembrane</keyword>
<proteinExistence type="predicted"/>
<feature type="transmembrane region" description="Helical" evidence="1">
    <location>
        <begin position="38"/>
        <end position="59"/>
    </location>
</feature>
<organism evidence="2 3">
    <name type="scientific">Halomonas kalidii</name>
    <dbReference type="NCBI Taxonomy" id="3043293"/>
    <lineage>
        <taxon>Bacteria</taxon>
        <taxon>Pseudomonadati</taxon>
        <taxon>Pseudomonadota</taxon>
        <taxon>Gammaproteobacteria</taxon>
        <taxon>Oceanospirillales</taxon>
        <taxon>Halomonadaceae</taxon>
        <taxon>Halomonas</taxon>
    </lineage>
</organism>
<evidence type="ECO:0000256" key="1">
    <source>
        <dbReference type="SAM" id="Phobius"/>
    </source>
</evidence>
<name>A0ABT6VQX7_9GAMM</name>
<keyword evidence="3" id="KW-1185">Reference proteome</keyword>
<protein>
    <recommendedName>
        <fullName evidence="4">DUF3311 domain-containing protein</fullName>
    </recommendedName>
</protein>
<gene>
    <name evidence="2" type="ORF">QLQ84_21570</name>
</gene>
<keyword evidence="1" id="KW-0472">Membrane</keyword>
<evidence type="ECO:0008006" key="4">
    <source>
        <dbReference type="Google" id="ProtNLM"/>
    </source>
</evidence>
<sequence length="65" mass="7363">MTTPRLKERLIALIVLATLLFSPPLLLVVDRPPAAGLSWLPLYLFLVWGAVIALAAWLMERRHEE</sequence>
<evidence type="ECO:0000313" key="2">
    <source>
        <dbReference type="EMBL" id="MDI5936387.1"/>
    </source>
</evidence>
<dbReference type="EMBL" id="JASCQO010000055">
    <property type="protein sequence ID" value="MDI5936387.1"/>
    <property type="molecule type" value="Genomic_DNA"/>
</dbReference>
<reference evidence="2 3" key="1">
    <citation type="submission" date="2023-04" db="EMBL/GenBank/DDBJ databases">
        <title>Halomonas strains isolated from rhizosphere soil.</title>
        <authorList>
            <person name="Xu L."/>
            <person name="Sun J.-Q."/>
        </authorList>
    </citation>
    <scope>NUCLEOTIDE SEQUENCE [LARGE SCALE GENOMIC DNA]</scope>
    <source>
        <strain evidence="2 3">LN1S58</strain>
    </source>
</reference>
<keyword evidence="1" id="KW-1133">Transmembrane helix</keyword>